<dbReference type="InterPro" id="IPR036847">
    <property type="entry name" value="RimP_C_sf"/>
</dbReference>
<evidence type="ECO:0000256" key="2">
    <source>
        <dbReference type="ARBA" id="ARBA00022517"/>
    </source>
</evidence>
<accession>A0A285PDZ0</accession>
<dbReference type="InterPro" id="IPR035956">
    <property type="entry name" value="RimP_N_sf"/>
</dbReference>
<dbReference type="InterPro" id="IPR028989">
    <property type="entry name" value="RimP_N"/>
</dbReference>
<dbReference type="Proteomes" id="UP000219439">
    <property type="component" value="Unassembled WGS sequence"/>
</dbReference>
<dbReference type="NCBIfam" id="NF000932">
    <property type="entry name" value="PRK00092.2-5"/>
    <property type="match status" value="1"/>
</dbReference>
<dbReference type="GO" id="GO:0000028">
    <property type="term" value="P:ribosomal small subunit assembly"/>
    <property type="evidence" value="ECO:0007669"/>
    <property type="project" value="TreeGrafter"/>
</dbReference>
<dbReference type="InterPro" id="IPR003728">
    <property type="entry name" value="Ribosome_maturation_RimP"/>
</dbReference>
<name>A0A285PDZ0_9HYPH</name>
<dbReference type="Pfam" id="PF02576">
    <property type="entry name" value="RimP_N"/>
    <property type="match status" value="1"/>
</dbReference>
<keyword evidence="1 3" id="KW-0963">Cytoplasm</keyword>
<comment type="subcellular location">
    <subcellularLocation>
        <location evidence="3">Cytoplasm</location>
    </subcellularLocation>
</comment>
<protein>
    <recommendedName>
        <fullName evidence="3">Ribosome maturation factor RimP</fullName>
    </recommendedName>
</protein>
<evidence type="ECO:0000256" key="1">
    <source>
        <dbReference type="ARBA" id="ARBA00022490"/>
    </source>
</evidence>
<dbReference type="PANTHER" id="PTHR33867">
    <property type="entry name" value="RIBOSOME MATURATION FACTOR RIMP"/>
    <property type="match status" value="1"/>
</dbReference>
<feature type="domain" description="Ribosome maturation factor RimP N-terminal" evidence="4">
    <location>
        <begin position="29"/>
        <end position="101"/>
    </location>
</feature>
<dbReference type="OrthoDB" id="9805006at2"/>
<proteinExistence type="inferred from homology"/>
<comment type="similarity">
    <text evidence="3">Belongs to the RimP family.</text>
</comment>
<dbReference type="CDD" id="cd01734">
    <property type="entry name" value="YlxS_C"/>
    <property type="match status" value="1"/>
</dbReference>
<dbReference type="Pfam" id="PF17384">
    <property type="entry name" value="DUF150_C"/>
    <property type="match status" value="1"/>
</dbReference>
<dbReference type="PANTHER" id="PTHR33867:SF1">
    <property type="entry name" value="RIBOSOME MATURATION FACTOR RIMP"/>
    <property type="match status" value="1"/>
</dbReference>
<dbReference type="GO" id="GO:0006412">
    <property type="term" value="P:translation"/>
    <property type="evidence" value="ECO:0007669"/>
    <property type="project" value="TreeGrafter"/>
</dbReference>
<reference evidence="6 7" key="1">
    <citation type="submission" date="2017-09" db="EMBL/GenBank/DDBJ databases">
        <authorList>
            <person name="Ehlers B."/>
            <person name="Leendertz F.H."/>
        </authorList>
    </citation>
    <scope>NUCLEOTIDE SEQUENCE [LARGE SCALE GENOMIC DNA]</scope>
    <source>
        <strain evidence="6 7">DSM 18289</strain>
    </source>
</reference>
<dbReference type="AlphaFoldDB" id="A0A285PDZ0"/>
<keyword evidence="7" id="KW-1185">Reference proteome</keyword>
<dbReference type="HAMAP" id="MF_01077">
    <property type="entry name" value="RimP"/>
    <property type="match status" value="1"/>
</dbReference>
<dbReference type="Gene3D" id="3.30.300.70">
    <property type="entry name" value="RimP-like superfamily, N-terminal"/>
    <property type="match status" value="1"/>
</dbReference>
<gene>
    <name evidence="3" type="primary">rimP</name>
    <name evidence="6" type="ORF">SAMN06265368_3076</name>
</gene>
<dbReference type="RefSeq" id="WP_097154331.1">
    <property type="nucleotide sequence ID" value="NZ_OBEL01000003.1"/>
</dbReference>
<comment type="function">
    <text evidence="3">Required for maturation of 30S ribosomal subunits.</text>
</comment>
<dbReference type="SUPFAM" id="SSF74942">
    <property type="entry name" value="YhbC-like, C-terminal domain"/>
    <property type="match status" value="1"/>
</dbReference>
<feature type="domain" description="Ribosome maturation factor RimP C-terminal" evidence="5">
    <location>
        <begin position="104"/>
        <end position="174"/>
    </location>
</feature>
<evidence type="ECO:0000313" key="6">
    <source>
        <dbReference type="EMBL" id="SNZ19980.1"/>
    </source>
</evidence>
<dbReference type="GO" id="GO:0005829">
    <property type="term" value="C:cytosol"/>
    <property type="evidence" value="ECO:0007669"/>
    <property type="project" value="TreeGrafter"/>
</dbReference>
<evidence type="ECO:0000259" key="4">
    <source>
        <dbReference type="Pfam" id="PF02576"/>
    </source>
</evidence>
<evidence type="ECO:0000259" key="5">
    <source>
        <dbReference type="Pfam" id="PF17384"/>
    </source>
</evidence>
<dbReference type="SUPFAM" id="SSF75420">
    <property type="entry name" value="YhbC-like, N-terminal domain"/>
    <property type="match status" value="1"/>
</dbReference>
<dbReference type="Gene3D" id="2.30.30.180">
    <property type="entry name" value="Ribosome maturation factor RimP, C-terminal domain"/>
    <property type="match status" value="1"/>
</dbReference>
<sequence length="202" mass="22188">MNEGNPNQRHKSASRLISENGLEARVVQIVDPVIEDLGFDLVRVRITGTNGCTVQIMAERPDGSMTIEGCETISRAISPVLDVEDPVDGEYHLEVSSPGIDRPLVRVRDFEAWLGFEIKLELSIGLDGRRRFRGIIEAVEGQELLLTLPDAPADKPSTVRLPLTDLAEAKLVMTDKLMELALKAQSTKSADEAPSLDSDQEQ</sequence>
<keyword evidence="2 3" id="KW-0690">Ribosome biogenesis</keyword>
<organism evidence="6 7">
    <name type="scientific">Cohaesibacter gelatinilyticus</name>
    <dbReference type="NCBI Taxonomy" id="372072"/>
    <lineage>
        <taxon>Bacteria</taxon>
        <taxon>Pseudomonadati</taxon>
        <taxon>Pseudomonadota</taxon>
        <taxon>Alphaproteobacteria</taxon>
        <taxon>Hyphomicrobiales</taxon>
        <taxon>Cohaesibacteraceae</taxon>
    </lineage>
</organism>
<evidence type="ECO:0000256" key="3">
    <source>
        <dbReference type="HAMAP-Rule" id="MF_01077"/>
    </source>
</evidence>
<dbReference type="EMBL" id="OBEL01000003">
    <property type="protein sequence ID" value="SNZ19980.1"/>
    <property type="molecule type" value="Genomic_DNA"/>
</dbReference>
<dbReference type="InterPro" id="IPR028998">
    <property type="entry name" value="RimP_C"/>
</dbReference>
<evidence type="ECO:0000313" key="7">
    <source>
        <dbReference type="Proteomes" id="UP000219439"/>
    </source>
</evidence>